<evidence type="ECO:0000259" key="1">
    <source>
        <dbReference type="Pfam" id="PF01636"/>
    </source>
</evidence>
<dbReference type="Proteomes" id="UP000585327">
    <property type="component" value="Unassembled WGS sequence"/>
</dbReference>
<dbReference type="Gene3D" id="3.90.1200.10">
    <property type="match status" value="1"/>
</dbReference>
<reference evidence="2 3" key="1">
    <citation type="submission" date="2020-06" db="EMBL/GenBank/DDBJ databases">
        <title>Dysbiosis in marine aquaculture revealed through microbiome analysis: reverse ecology for environmental sustainability.</title>
        <authorList>
            <person name="Haro-Moreno J.M."/>
            <person name="Coutinho F.H."/>
            <person name="Zaragoza-Solas A."/>
            <person name="Picazo A."/>
            <person name="Almagro-Moreno S."/>
            <person name="Lopez-Perez M."/>
        </authorList>
    </citation>
    <scope>NUCLEOTIDE SEQUENCE [LARGE SCALE GENOMIC DNA]</scope>
    <source>
        <strain evidence="2">MCMED-G42</strain>
    </source>
</reference>
<gene>
    <name evidence="2" type="ORF">H2021_01945</name>
</gene>
<keyword evidence="2" id="KW-0808">Transferase</keyword>
<feature type="domain" description="Aminoglycoside phosphotransferase" evidence="1">
    <location>
        <begin position="20"/>
        <end position="234"/>
    </location>
</feature>
<evidence type="ECO:0000313" key="2">
    <source>
        <dbReference type="EMBL" id="MBA4723956.1"/>
    </source>
</evidence>
<dbReference type="GO" id="GO:0016740">
    <property type="term" value="F:transferase activity"/>
    <property type="evidence" value="ECO:0007669"/>
    <property type="project" value="UniProtKB-KW"/>
</dbReference>
<name>A0A838YNZ0_9GAMM</name>
<proteinExistence type="predicted"/>
<organism evidence="2 3">
    <name type="scientific">SAR86 cluster bacterium</name>
    <dbReference type="NCBI Taxonomy" id="2030880"/>
    <lineage>
        <taxon>Bacteria</taxon>
        <taxon>Pseudomonadati</taxon>
        <taxon>Pseudomonadota</taxon>
        <taxon>Gammaproteobacteria</taxon>
        <taxon>SAR86 cluster</taxon>
    </lineage>
</organism>
<dbReference type="InterPro" id="IPR011009">
    <property type="entry name" value="Kinase-like_dom_sf"/>
</dbReference>
<protein>
    <submittedName>
        <fullName evidence="2">Phosphotransferase</fullName>
    </submittedName>
</protein>
<evidence type="ECO:0000313" key="3">
    <source>
        <dbReference type="Proteomes" id="UP000585327"/>
    </source>
</evidence>
<accession>A0A838YNZ0</accession>
<sequence length="319" mass="36879">MKDTDIYLLANKLGYDPSDISPLKLEASGRVYYRLHLQNDETVILCYQDPLYGDQTSFVHTSEYLAKSGISCPRVLNHDGKIGVTIQQDIGDISLIDIDIEKDNRGLLLDETVKLLSRLHLAQIPQLPTLTLDDLSTQMRMMEEMFLNNFLDISLSSQLNDIEQQALENLSQQPWMNCHFDFERRNLHAINNDICVIDFQDLCHGPIGIDLAGIFIDHYKTYPKEIILKQLKKYNEFTKLDVHALDTFEWLRWGGIQRGMRILGTLSKLYLETKRSFRLKDLSQILDNLINLIPEENHTCKTLLIEKASPVLRKRMSEL</sequence>
<dbReference type="Pfam" id="PF01636">
    <property type="entry name" value="APH"/>
    <property type="match status" value="1"/>
</dbReference>
<dbReference type="Gene3D" id="3.30.200.20">
    <property type="entry name" value="Phosphorylase Kinase, domain 1"/>
    <property type="match status" value="1"/>
</dbReference>
<dbReference type="SUPFAM" id="SSF56112">
    <property type="entry name" value="Protein kinase-like (PK-like)"/>
    <property type="match status" value="1"/>
</dbReference>
<dbReference type="InterPro" id="IPR002575">
    <property type="entry name" value="Aminoglycoside_PTrfase"/>
</dbReference>
<dbReference type="EMBL" id="JACETM010000012">
    <property type="protein sequence ID" value="MBA4723956.1"/>
    <property type="molecule type" value="Genomic_DNA"/>
</dbReference>
<dbReference type="AlphaFoldDB" id="A0A838YNZ0"/>
<comment type="caution">
    <text evidence="2">The sequence shown here is derived from an EMBL/GenBank/DDBJ whole genome shotgun (WGS) entry which is preliminary data.</text>
</comment>